<comment type="cofactor">
    <cofactor evidence="1">
        <name>Mg(2+)</name>
        <dbReference type="ChEBI" id="CHEBI:18420"/>
    </cofactor>
</comment>
<dbReference type="EMBL" id="VVXH01000016">
    <property type="protein sequence ID" value="KAA2376334.1"/>
    <property type="molecule type" value="Genomic_DNA"/>
</dbReference>
<gene>
    <name evidence="5" type="ORF">F2Y10_13550</name>
</gene>
<name>A0A5B3GRP7_9BACT</name>
<evidence type="ECO:0000313" key="5">
    <source>
        <dbReference type="EMBL" id="KAA2376334.1"/>
    </source>
</evidence>
<evidence type="ECO:0000259" key="4">
    <source>
        <dbReference type="SMART" id="SM00990"/>
    </source>
</evidence>
<dbReference type="GeneID" id="92758174"/>
<dbReference type="GO" id="GO:0004518">
    <property type="term" value="F:nuclease activity"/>
    <property type="evidence" value="ECO:0007669"/>
    <property type="project" value="UniProtKB-KW"/>
</dbReference>
<dbReference type="AlphaFoldDB" id="A0A5B3GRP7"/>
<organism evidence="5 6">
    <name type="scientific">Alistipes onderdonkii</name>
    <dbReference type="NCBI Taxonomy" id="328813"/>
    <lineage>
        <taxon>Bacteria</taxon>
        <taxon>Pseudomonadati</taxon>
        <taxon>Bacteroidota</taxon>
        <taxon>Bacteroidia</taxon>
        <taxon>Bacteroidales</taxon>
        <taxon>Rikenellaceae</taxon>
        <taxon>Alistipes</taxon>
    </lineage>
</organism>
<evidence type="ECO:0000256" key="2">
    <source>
        <dbReference type="ARBA" id="ARBA00022722"/>
    </source>
</evidence>
<feature type="domain" description="VRR-NUC" evidence="4">
    <location>
        <begin position="3"/>
        <end position="106"/>
    </location>
</feature>
<dbReference type="InterPro" id="IPR014883">
    <property type="entry name" value="VRR_NUC"/>
</dbReference>
<keyword evidence="2" id="KW-0540">Nuclease</keyword>
<sequence>MRHIESQIQKDCVTWFRLQYPKIGRLLFAVPNGGARNAKEAAIMKGEGVTAGVADLILLYPSGGFHSLCIEFKTPSKSSRQTPTQKEWQALAEAHGNKYIVCRSLEDFQQVIRAYIPHLCW</sequence>
<dbReference type="GO" id="GO:0003676">
    <property type="term" value="F:nucleic acid binding"/>
    <property type="evidence" value="ECO:0007669"/>
    <property type="project" value="InterPro"/>
</dbReference>
<dbReference type="GO" id="GO:0016788">
    <property type="term" value="F:hydrolase activity, acting on ester bonds"/>
    <property type="evidence" value="ECO:0007669"/>
    <property type="project" value="InterPro"/>
</dbReference>
<dbReference type="RefSeq" id="WP_015545827.1">
    <property type="nucleotide sequence ID" value="NZ_JADMRE010000015.1"/>
</dbReference>
<keyword evidence="3" id="KW-0378">Hydrolase</keyword>
<dbReference type="InterPro" id="IPR011856">
    <property type="entry name" value="tRNA_endonuc-like_dom_sf"/>
</dbReference>
<accession>A0A5B3GRP7</accession>
<comment type="caution">
    <text evidence="5">The sequence shown here is derived from an EMBL/GenBank/DDBJ whole genome shotgun (WGS) entry which is preliminary data.</text>
</comment>
<dbReference type="Gene3D" id="3.40.1350.10">
    <property type="match status" value="1"/>
</dbReference>
<evidence type="ECO:0000256" key="3">
    <source>
        <dbReference type="ARBA" id="ARBA00022801"/>
    </source>
</evidence>
<dbReference type="SMART" id="SM00990">
    <property type="entry name" value="VRR_NUC"/>
    <property type="match status" value="1"/>
</dbReference>
<reference evidence="5 6" key="1">
    <citation type="journal article" date="2019" name="Nat. Med.">
        <title>A library of human gut bacterial isolates paired with longitudinal multiomics data enables mechanistic microbiome research.</title>
        <authorList>
            <person name="Poyet M."/>
            <person name="Groussin M."/>
            <person name="Gibbons S.M."/>
            <person name="Avila-Pacheco J."/>
            <person name="Jiang X."/>
            <person name="Kearney S.M."/>
            <person name="Perrotta A.R."/>
            <person name="Berdy B."/>
            <person name="Zhao S."/>
            <person name="Lieberman T.D."/>
            <person name="Swanson P.K."/>
            <person name="Smith M."/>
            <person name="Roesemann S."/>
            <person name="Alexander J.E."/>
            <person name="Rich S.A."/>
            <person name="Livny J."/>
            <person name="Vlamakis H."/>
            <person name="Clish C."/>
            <person name="Bullock K."/>
            <person name="Deik A."/>
            <person name="Scott J."/>
            <person name="Pierce K.A."/>
            <person name="Xavier R.J."/>
            <person name="Alm E.J."/>
        </authorList>
    </citation>
    <scope>NUCLEOTIDE SEQUENCE [LARGE SCALE GENOMIC DNA]</scope>
    <source>
        <strain evidence="5 6">BIOML-A266</strain>
    </source>
</reference>
<proteinExistence type="predicted"/>
<protein>
    <submittedName>
        <fullName evidence="5">VRR-NUC domain-containing protein</fullName>
    </submittedName>
</protein>
<evidence type="ECO:0000313" key="6">
    <source>
        <dbReference type="Proteomes" id="UP000322940"/>
    </source>
</evidence>
<dbReference type="Proteomes" id="UP000322940">
    <property type="component" value="Unassembled WGS sequence"/>
</dbReference>
<evidence type="ECO:0000256" key="1">
    <source>
        <dbReference type="ARBA" id="ARBA00001946"/>
    </source>
</evidence>
<dbReference type="Pfam" id="PF08774">
    <property type="entry name" value="VRR_NUC"/>
    <property type="match status" value="1"/>
</dbReference>